<evidence type="ECO:0000313" key="1">
    <source>
        <dbReference type="EMBL" id="KAK3883055.1"/>
    </source>
</evidence>
<evidence type="ECO:0000313" key="2">
    <source>
        <dbReference type="Proteomes" id="UP001286313"/>
    </source>
</evidence>
<sequence>MDHNGIKIKVTAVLMNAISCINSEQTRPQQQQSTIIGMSQCLSLSEELTQGPNMCGLLPHMILMPDLHLLQNIKSPRWSQRGALTRIRARETQDEKWRLER</sequence>
<accession>A0AAE1G0M2</accession>
<reference evidence="1" key="1">
    <citation type="submission" date="2023-10" db="EMBL/GenBank/DDBJ databases">
        <title>Genome assemblies of two species of porcelain crab, Petrolisthes cinctipes and Petrolisthes manimaculis (Anomura: Porcellanidae).</title>
        <authorList>
            <person name="Angst P."/>
        </authorList>
    </citation>
    <scope>NUCLEOTIDE SEQUENCE</scope>
    <source>
        <strain evidence="1">PB745_01</strain>
        <tissue evidence="1">Gill</tissue>
    </source>
</reference>
<dbReference type="EMBL" id="JAWQEG010001030">
    <property type="protein sequence ID" value="KAK3883055.1"/>
    <property type="molecule type" value="Genomic_DNA"/>
</dbReference>
<keyword evidence="2" id="KW-1185">Reference proteome</keyword>
<name>A0AAE1G0M2_PETCI</name>
<comment type="caution">
    <text evidence="1">The sequence shown here is derived from an EMBL/GenBank/DDBJ whole genome shotgun (WGS) entry which is preliminary data.</text>
</comment>
<protein>
    <submittedName>
        <fullName evidence="1">Uncharacterized protein</fullName>
    </submittedName>
</protein>
<dbReference type="Proteomes" id="UP001286313">
    <property type="component" value="Unassembled WGS sequence"/>
</dbReference>
<organism evidence="1 2">
    <name type="scientific">Petrolisthes cinctipes</name>
    <name type="common">Flat porcelain crab</name>
    <dbReference type="NCBI Taxonomy" id="88211"/>
    <lineage>
        <taxon>Eukaryota</taxon>
        <taxon>Metazoa</taxon>
        <taxon>Ecdysozoa</taxon>
        <taxon>Arthropoda</taxon>
        <taxon>Crustacea</taxon>
        <taxon>Multicrustacea</taxon>
        <taxon>Malacostraca</taxon>
        <taxon>Eumalacostraca</taxon>
        <taxon>Eucarida</taxon>
        <taxon>Decapoda</taxon>
        <taxon>Pleocyemata</taxon>
        <taxon>Anomura</taxon>
        <taxon>Galatheoidea</taxon>
        <taxon>Porcellanidae</taxon>
        <taxon>Petrolisthes</taxon>
    </lineage>
</organism>
<dbReference type="AlphaFoldDB" id="A0AAE1G0M2"/>
<proteinExistence type="predicted"/>
<gene>
    <name evidence="1" type="ORF">Pcinc_012604</name>
</gene>